<dbReference type="EMBL" id="OX365916">
    <property type="protein sequence ID" value="CAI4060321.1"/>
    <property type="molecule type" value="Genomic_DNA"/>
</dbReference>
<evidence type="ECO:0000313" key="1">
    <source>
        <dbReference type="EMBL" id="CAI4060321.1"/>
    </source>
</evidence>
<protein>
    <submittedName>
        <fullName evidence="1">Uncharacterized protein</fullName>
    </submittedName>
</protein>
<reference evidence="1" key="1">
    <citation type="submission" date="2022-10" db="EMBL/GenBank/DDBJ databases">
        <authorList>
            <person name="Byrne P K."/>
        </authorList>
    </citation>
    <scope>NUCLEOTIDE SEQUENCE</scope>
    <source>
        <strain evidence="1">CBS7001</strain>
    </source>
</reference>
<organism evidence="1 2">
    <name type="scientific">Saccharomyces uvarum</name>
    <name type="common">Yeast</name>
    <name type="synonym">Saccharomyces bayanus var. uvarum</name>
    <dbReference type="NCBI Taxonomy" id="230603"/>
    <lineage>
        <taxon>Eukaryota</taxon>
        <taxon>Fungi</taxon>
        <taxon>Dikarya</taxon>
        <taxon>Ascomycota</taxon>
        <taxon>Saccharomycotina</taxon>
        <taxon>Saccharomycetes</taxon>
        <taxon>Saccharomycetales</taxon>
        <taxon>Saccharomycetaceae</taxon>
        <taxon>Saccharomyces</taxon>
    </lineage>
</organism>
<evidence type="ECO:0000313" key="2">
    <source>
        <dbReference type="Proteomes" id="UP001162090"/>
    </source>
</evidence>
<sequence length="69" mass="7856">MNPLHWILTTPEPEEAQGEEILQNVDHDPLVVNDVSTRVHLKNDTIYFECDWPTATRQSVANEVNTPDA</sequence>
<accession>A0AA35NRZ1</accession>
<proteinExistence type="predicted"/>
<name>A0AA35NRZ1_SACUV</name>
<gene>
    <name evidence="1" type="primary">SUVC05G2050</name>
    <name evidence="1" type="ORF">SUVC_05G2050</name>
</gene>
<dbReference type="Proteomes" id="UP001162090">
    <property type="component" value="Chromosome 5"/>
</dbReference>
<dbReference type="AlphaFoldDB" id="A0AA35NRZ1"/>